<keyword evidence="1" id="KW-0812">Transmembrane</keyword>
<feature type="transmembrane region" description="Helical" evidence="1">
    <location>
        <begin position="60"/>
        <end position="81"/>
    </location>
</feature>
<evidence type="ECO:0008006" key="4">
    <source>
        <dbReference type="Google" id="ProtNLM"/>
    </source>
</evidence>
<dbReference type="EMBL" id="BAABJP010000051">
    <property type="protein sequence ID" value="GAA5172004.1"/>
    <property type="molecule type" value="Genomic_DNA"/>
</dbReference>
<organism evidence="2 3">
    <name type="scientific">Pseudonocardia eucalypti</name>
    <dbReference type="NCBI Taxonomy" id="648755"/>
    <lineage>
        <taxon>Bacteria</taxon>
        <taxon>Bacillati</taxon>
        <taxon>Actinomycetota</taxon>
        <taxon>Actinomycetes</taxon>
        <taxon>Pseudonocardiales</taxon>
        <taxon>Pseudonocardiaceae</taxon>
        <taxon>Pseudonocardia</taxon>
    </lineage>
</organism>
<feature type="transmembrane region" description="Helical" evidence="1">
    <location>
        <begin position="93"/>
        <end position="112"/>
    </location>
</feature>
<dbReference type="InterPro" id="IPR045713">
    <property type="entry name" value="DUF6069"/>
</dbReference>
<keyword evidence="3" id="KW-1185">Reference proteome</keyword>
<sequence>MGVGPTKEDTMTISHPVIASRPARRAAAVVGASAVNAVLWGAATAFGVDFVLSDSTGTAVITLPVAVIATAVFGLLGWGTLALLERFTRHARAVWVGLAVAVAALSIVPIFLEQATAGTQIALTVLHLAVPAVLIPGFRSPSPDGRR</sequence>
<keyword evidence="1" id="KW-1133">Transmembrane helix</keyword>
<accession>A0ABP9R659</accession>
<protein>
    <recommendedName>
        <fullName evidence="4">Major facilitator superfamily (MFS) profile domain-containing protein</fullName>
    </recommendedName>
</protein>
<proteinExistence type="predicted"/>
<dbReference type="Pfam" id="PF19545">
    <property type="entry name" value="DUF6069"/>
    <property type="match status" value="1"/>
</dbReference>
<evidence type="ECO:0000256" key="1">
    <source>
        <dbReference type="SAM" id="Phobius"/>
    </source>
</evidence>
<dbReference type="Proteomes" id="UP001428817">
    <property type="component" value="Unassembled WGS sequence"/>
</dbReference>
<name>A0ABP9R659_9PSEU</name>
<gene>
    <name evidence="2" type="ORF">GCM10023321_71260</name>
</gene>
<feature type="transmembrane region" description="Helical" evidence="1">
    <location>
        <begin position="118"/>
        <end position="138"/>
    </location>
</feature>
<evidence type="ECO:0000313" key="3">
    <source>
        <dbReference type="Proteomes" id="UP001428817"/>
    </source>
</evidence>
<evidence type="ECO:0000313" key="2">
    <source>
        <dbReference type="EMBL" id="GAA5172004.1"/>
    </source>
</evidence>
<comment type="caution">
    <text evidence="2">The sequence shown here is derived from an EMBL/GenBank/DDBJ whole genome shotgun (WGS) entry which is preliminary data.</text>
</comment>
<reference evidence="3" key="1">
    <citation type="journal article" date="2019" name="Int. J. Syst. Evol. Microbiol.">
        <title>The Global Catalogue of Microorganisms (GCM) 10K type strain sequencing project: providing services to taxonomists for standard genome sequencing and annotation.</title>
        <authorList>
            <consortium name="The Broad Institute Genomics Platform"/>
            <consortium name="The Broad Institute Genome Sequencing Center for Infectious Disease"/>
            <person name="Wu L."/>
            <person name="Ma J."/>
        </authorList>
    </citation>
    <scope>NUCLEOTIDE SEQUENCE [LARGE SCALE GENOMIC DNA]</scope>
    <source>
        <strain evidence="3">JCM 18303</strain>
    </source>
</reference>
<keyword evidence="1" id="KW-0472">Membrane</keyword>
<feature type="transmembrane region" description="Helical" evidence="1">
    <location>
        <begin position="26"/>
        <end position="48"/>
    </location>
</feature>